<dbReference type="EMBL" id="AAWS01000003">
    <property type="protein sequence ID" value="EAY31318.1"/>
    <property type="molecule type" value="Genomic_DNA"/>
</dbReference>
<comment type="caution">
    <text evidence="1">The sequence shown here is derived from an EMBL/GenBank/DDBJ whole genome shotgun (WGS) entry which is preliminary data.</text>
</comment>
<evidence type="ECO:0000313" key="1">
    <source>
        <dbReference type="EMBL" id="EAY31318.1"/>
    </source>
</evidence>
<reference evidence="1 2" key="1">
    <citation type="submission" date="2007-01" db="EMBL/GenBank/DDBJ databases">
        <authorList>
            <person name="Haygood M."/>
            <person name="Podell S."/>
            <person name="Anderson C."/>
            <person name="Hopkinson B."/>
            <person name="Roe K."/>
            <person name="Barbeau K."/>
            <person name="Gaasterland T."/>
            <person name="Ferriera S."/>
            <person name="Johnson J."/>
            <person name="Kravitz S."/>
            <person name="Beeson K."/>
            <person name="Sutton G."/>
            <person name="Rogers Y.-H."/>
            <person name="Friedman R."/>
            <person name="Frazier M."/>
            <person name="Venter J.C."/>
        </authorList>
    </citation>
    <scope>NUCLEOTIDE SEQUENCE [LARGE SCALE GENOMIC DNA]</scope>
    <source>
        <strain evidence="1 2">ATCC 23134</strain>
    </source>
</reference>
<accession>A1ZE10</accession>
<proteinExistence type="predicted"/>
<sequence>MVANHLFFSGEHFKLRLYNGRPRQYVVRLPSYLLTEKQP</sequence>
<dbReference type="AlphaFoldDB" id="A1ZE10"/>
<dbReference type="Proteomes" id="UP000004095">
    <property type="component" value="Unassembled WGS sequence"/>
</dbReference>
<evidence type="ECO:0000313" key="2">
    <source>
        <dbReference type="Proteomes" id="UP000004095"/>
    </source>
</evidence>
<organism evidence="1 2">
    <name type="scientific">Microscilla marina ATCC 23134</name>
    <dbReference type="NCBI Taxonomy" id="313606"/>
    <lineage>
        <taxon>Bacteria</taxon>
        <taxon>Pseudomonadati</taxon>
        <taxon>Bacteroidota</taxon>
        <taxon>Cytophagia</taxon>
        <taxon>Cytophagales</taxon>
        <taxon>Microscillaceae</taxon>
        <taxon>Microscilla</taxon>
    </lineage>
</organism>
<keyword evidence="2" id="KW-1185">Reference proteome</keyword>
<gene>
    <name evidence="1" type="ORF">M23134_04151</name>
</gene>
<protein>
    <submittedName>
        <fullName evidence="1">Uncharacterized protein</fullName>
    </submittedName>
</protein>
<name>A1ZE10_MICM2</name>